<dbReference type="InterPro" id="IPR014352">
    <property type="entry name" value="FERM/acyl-CoA-bd_prot_sf"/>
</dbReference>
<evidence type="ECO:0000313" key="2">
    <source>
        <dbReference type="EMBL" id="PIO57788.1"/>
    </source>
</evidence>
<evidence type="ECO:0000313" key="3">
    <source>
        <dbReference type="Proteomes" id="UP000230423"/>
    </source>
</evidence>
<sequence length="199" mass="23408">CEMPSLFRSLSQRFRRSPPNQCEIKRQDSAPKIDSRRQASCKVLLLDGTDLNVVVPKNALASEVYDQVFYSLDLEERDYFGLQFTDHYHVHHWLDPMKKIVKQVPIGPPYTFRFRVKFYTNEPTELGDYNPSEHNALFISQFRFHPEQDAQMELDILERYKLCRGQTPSQSEANYLSRAKWIERYGVDMHTVEGKDGNQ</sequence>
<reference evidence="2 3" key="1">
    <citation type="submission" date="2015-09" db="EMBL/GenBank/DDBJ databases">
        <title>Draft genome of the parasitic nematode Teladorsagia circumcincta isolate WARC Sus (inbred).</title>
        <authorList>
            <person name="Mitreva M."/>
        </authorList>
    </citation>
    <scope>NUCLEOTIDE SEQUENCE [LARGE SCALE GENOMIC DNA]</scope>
    <source>
        <strain evidence="2 3">S</strain>
    </source>
</reference>
<dbReference type="InterPro" id="IPR019747">
    <property type="entry name" value="FERM_CS"/>
</dbReference>
<proteinExistence type="predicted"/>
<dbReference type="GO" id="GO:0031032">
    <property type="term" value="P:actomyosin structure organization"/>
    <property type="evidence" value="ECO:0007669"/>
    <property type="project" value="TreeGrafter"/>
</dbReference>
<dbReference type="SUPFAM" id="SSF54236">
    <property type="entry name" value="Ubiquitin-like"/>
    <property type="match status" value="1"/>
</dbReference>
<dbReference type="PROSITE" id="PS50057">
    <property type="entry name" value="FERM_3"/>
    <property type="match status" value="1"/>
</dbReference>
<dbReference type="InterPro" id="IPR018979">
    <property type="entry name" value="FERM_N"/>
</dbReference>
<name>A0A2G9TIR4_TELCI</name>
<evidence type="ECO:0000259" key="1">
    <source>
        <dbReference type="PROSITE" id="PS50057"/>
    </source>
</evidence>
<protein>
    <submittedName>
        <fullName evidence="2">FERM protein</fullName>
    </submittedName>
</protein>
<dbReference type="InterPro" id="IPR000299">
    <property type="entry name" value="FERM_domain"/>
</dbReference>
<dbReference type="InterPro" id="IPR019748">
    <property type="entry name" value="FERM_central"/>
</dbReference>
<dbReference type="PANTHER" id="PTHR23280:SF25">
    <property type="entry name" value="MOESIN_EZRIN_RADIXIN HOMOLOG 1"/>
    <property type="match status" value="1"/>
</dbReference>
<accession>A0A2G9TIR4</accession>
<dbReference type="Gene3D" id="1.20.80.10">
    <property type="match status" value="1"/>
</dbReference>
<dbReference type="Pfam" id="PF00373">
    <property type="entry name" value="FERM_M"/>
    <property type="match status" value="1"/>
</dbReference>
<dbReference type="FunFam" id="3.10.20.90:FF:000024">
    <property type="entry name" value="Erythrocyte membrane protein band 4.1-like 5"/>
    <property type="match status" value="1"/>
</dbReference>
<feature type="domain" description="FERM" evidence="1">
    <location>
        <begin position="39"/>
        <end position="199"/>
    </location>
</feature>
<dbReference type="Gene3D" id="3.10.20.90">
    <property type="entry name" value="Phosphatidylinositol 3-kinase Catalytic Subunit, Chain A, domain 1"/>
    <property type="match status" value="1"/>
</dbReference>
<dbReference type="InterPro" id="IPR029071">
    <property type="entry name" value="Ubiquitin-like_domsf"/>
</dbReference>
<keyword evidence="3" id="KW-1185">Reference proteome</keyword>
<dbReference type="SMART" id="SM00295">
    <property type="entry name" value="B41"/>
    <property type="match status" value="1"/>
</dbReference>
<dbReference type="Pfam" id="PF09379">
    <property type="entry name" value="FERM_N"/>
    <property type="match status" value="1"/>
</dbReference>
<feature type="non-terminal residue" evidence="2">
    <location>
        <position position="1"/>
    </location>
</feature>
<organism evidence="2 3">
    <name type="scientific">Teladorsagia circumcincta</name>
    <name type="common">Brown stomach worm</name>
    <name type="synonym">Ostertagia circumcincta</name>
    <dbReference type="NCBI Taxonomy" id="45464"/>
    <lineage>
        <taxon>Eukaryota</taxon>
        <taxon>Metazoa</taxon>
        <taxon>Ecdysozoa</taxon>
        <taxon>Nematoda</taxon>
        <taxon>Chromadorea</taxon>
        <taxon>Rhabditida</taxon>
        <taxon>Rhabditina</taxon>
        <taxon>Rhabditomorpha</taxon>
        <taxon>Strongyloidea</taxon>
        <taxon>Trichostrongylidae</taxon>
        <taxon>Teladorsagia</taxon>
    </lineage>
</organism>
<dbReference type="CDD" id="cd17108">
    <property type="entry name" value="FERM_F1_EPB41L5_like"/>
    <property type="match status" value="1"/>
</dbReference>
<gene>
    <name evidence="2" type="ORF">TELCIR_20792</name>
</gene>
<dbReference type="PROSITE" id="PS00660">
    <property type="entry name" value="FERM_1"/>
    <property type="match status" value="1"/>
</dbReference>
<dbReference type="CDD" id="cd14473">
    <property type="entry name" value="FERM_B-lobe"/>
    <property type="match status" value="1"/>
</dbReference>
<dbReference type="Proteomes" id="UP000230423">
    <property type="component" value="Unassembled WGS sequence"/>
</dbReference>
<dbReference type="OrthoDB" id="6235974at2759"/>
<dbReference type="GO" id="GO:0005856">
    <property type="term" value="C:cytoskeleton"/>
    <property type="evidence" value="ECO:0007669"/>
    <property type="project" value="TreeGrafter"/>
</dbReference>
<dbReference type="InterPro" id="IPR035963">
    <property type="entry name" value="FERM_2"/>
</dbReference>
<dbReference type="PANTHER" id="PTHR23280">
    <property type="entry name" value="4.1 G PROTEIN"/>
    <property type="match status" value="1"/>
</dbReference>
<dbReference type="InterPro" id="IPR019749">
    <property type="entry name" value="Band_41_domain"/>
</dbReference>
<dbReference type="AlphaFoldDB" id="A0A2G9TIR4"/>
<dbReference type="EMBL" id="KZ363838">
    <property type="protein sequence ID" value="PIO57788.1"/>
    <property type="molecule type" value="Genomic_DNA"/>
</dbReference>
<dbReference type="SUPFAM" id="SSF47031">
    <property type="entry name" value="Second domain of FERM"/>
    <property type="match status" value="1"/>
</dbReference>